<reference evidence="2" key="1">
    <citation type="submission" date="2022-11" db="UniProtKB">
        <authorList>
            <consortium name="WormBaseParasite"/>
        </authorList>
    </citation>
    <scope>IDENTIFICATION</scope>
</reference>
<organism evidence="1 2">
    <name type="scientific">Panagrolaimus sp. ES5</name>
    <dbReference type="NCBI Taxonomy" id="591445"/>
    <lineage>
        <taxon>Eukaryota</taxon>
        <taxon>Metazoa</taxon>
        <taxon>Ecdysozoa</taxon>
        <taxon>Nematoda</taxon>
        <taxon>Chromadorea</taxon>
        <taxon>Rhabditida</taxon>
        <taxon>Tylenchina</taxon>
        <taxon>Panagrolaimomorpha</taxon>
        <taxon>Panagrolaimoidea</taxon>
        <taxon>Panagrolaimidae</taxon>
        <taxon>Panagrolaimus</taxon>
    </lineage>
</organism>
<proteinExistence type="predicted"/>
<protein>
    <submittedName>
        <fullName evidence="2">CNNM transmembrane domain-containing protein</fullName>
    </submittedName>
</protein>
<name>A0AC34FFU4_9BILA</name>
<sequence>MVIHSWILNGIILSFILLLAPLDGRIDDASGKDIIVTGALNAGGFITTEKKAQLSGLRVETEAGEEGFIGYTERGVSIVHPDIEVRIVLFGWWLDEVQTFGFTLHDNCSQTPTNVSQADFTIQTEKRVVIKYMFESTKDLFKICMKQKPRESKNGDMIEQPYLLVDDLRTSISTDIPPRKYYFHMGIQIAIIAVLLVCSGLFSGLNLGLMALTPQELMLISNSGSPQERRYAQTILPIRKSGNMLLCSLLIGNVCVNSAISILFDDLTSGTVALVVSSAGIVVFGEIVPQSVCVKKGLAVGAKTAWVTRLIMILTYPLSWPISKILDCVLGDEVVSYDRKRLMELIKMSTRNEDGLAEELKIAVGAMEISDKTVSDVMTKVHDVFMLPSDTTLNTKTVAEILRMGYTRIPVFESDRNNIVSLLFVKDLALLDPDDNFTVKTVCGYHEHALRFVLEDTPLRVMLEEFKKGEYHLAMVQRIVEKPGHDPLYEVVGVVTLEDIVEEILQAEIVDETDAITDNVHRIKRRRLRDDYTHFLDAENSSFQISMQMQFVTIQWLTANLPAFTSKYINRNVIEKIIQKNVHKVEYTNLSTTDTKVILPRQKIYRKKELSDKFILILEGRMLVTIGQNEMNFEAGPWHAFGSEILDKIVAILESKPSAQTTGQINNIISTPPLSASSTSKNAPPNILSQQQHQLPASGRSSVSSPPTTARTIKQRASIPVLKYMGSVKRDSQAAILPLLSSTSGLPPELEKKITFVPDYSVTIQDDCTYLEVTSNTYLLAYKTTLISRGSKVQPDDPQPSHYASSDNVAPTNYFTERIKEEDSPANGTIIRVGKDKVNVHKRSSSDSQSHLIPKSPPPIAPAEDAKDDFSGSDVEAALLPKI</sequence>
<evidence type="ECO:0000313" key="1">
    <source>
        <dbReference type="Proteomes" id="UP000887579"/>
    </source>
</evidence>
<evidence type="ECO:0000313" key="2">
    <source>
        <dbReference type="WBParaSite" id="ES5_v2.g15889.t1"/>
    </source>
</evidence>
<accession>A0AC34FFU4</accession>
<dbReference type="WBParaSite" id="ES5_v2.g15889.t1">
    <property type="protein sequence ID" value="ES5_v2.g15889.t1"/>
    <property type="gene ID" value="ES5_v2.g15889"/>
</dbReference>
<dbReference type="Proteomes" id="UP000887579">
    <property type="component" value="Unplaced"/>
</dbReference>